<dbReference type="RefSeq" id="WP_379838829.1">
    <property type="nucleotide sequence ID" value="NZ_JBHRYQ010000001.1"/>
</dbReference>
<evidence type="ECO:0000313" key="3">
    <source>
        <dbReference type="EMBL" id="MFC3811972.1"/>
    </source>
</evidence>
<dbReference type="SUPFAM" id="SSF51556">
    <property type="entry name" value="Metallo-dependent hydrolases"/>
    <property type="match status" value="1"/>
</dbReference>
<dbReference type="InterPro" id="IPR032466">
    <property type="entry name" value="Metal_Hydrolase"/>
</dbReference>
<organism evidence="3 4">
    <name type="scientific">Lacihabitans lacunae</name>
    <dbReference type="NCBI Taxonomy" id="1028214"/>
    <lineage>
        <taxon>Bacteria</taxon>
        <taxon>Pseudomonadati</taxon>
        <taxon>Bacteroidota</taxon>
        <taxon>Cytophagia</taxon>
        <taxon>Cytophagales</taxon>
        <taxon>Leadbetterellaceae</taxon>
        <taxon>Lacihabitans</taxon>
    </lineage>
</organism>
<dbReference type="Proteomes" id="UP001595616">
    <property type="component" value="Unassembled WGS sequence"/>
</dbReference>
<dbReference type="Gene3D" id="2.30.40.10">
    <property type="entry name" value="Urease, subunit C, domain 1"/>
    <property type="match status" value="1"/>
</dbReference>
<dbReference type="CDD" id="cd01299">
    <property type="entry name" value="Met_dep_hydrolase_A"/>
    <property type="match status" value="1"/>
</dbReference>
<evidence type="ECO:0000259" key="2">
    <source>
        <dbReference type="Pfam" id="PF01979"/>
    </source>
</evidence>
<dbReference type="Pfam" id="PF01979">
    <property type="entry name" value="Amidohydro_1"/>
    <property type="match status" value="1"/>
</dbReference>
<sequence>MKKTFTVGLLLALAGTTFAQKTYIQCGTLIDTRNEVMNKEMTIVVEKNKVVEVKKGYQKGDANDVVINLKNKYVMPGLIDMHVHIESQTAKDQFQKRIQYSSADVAFESAKYAKITLMAGFTTVRDLGGSNVNISLRGAINRGSAIGPRIFTSGKTIATTGGHGDPSNGLGPNYTFSNEEVMNGVVNSPEEARQAVRQRYQDGADWIKITATGGVLSIAKNGKGPQFQDDELKALIETAKDYGFKVAAHAHGADGMKRALRAGVTTIEHGSFLDDECIALFIEKGAYLVPTIIAGKTASDSAKIPGYYHPFVVKKALETGVMIQEAFARAYKAGVNICFGTDAGVYPHGYNAKEFVYMTEAGMPMMKALKAATITNAKVLDMENELGAIEPGKFADIIAVDADPVKDLTTMMNVGFVMKDGVVYKNQ</sequence>
<keyword evidence="4" id="KW-1185">Reference proteome</keyword>
<name>A0ABV7Z0Y8_9BACT</name>
<evidence type="ECO:0000256" key="1">
    <source>
        <dbReference type="SAM" id="SignalP"/>
    </source>
</evidence>
<dbReference type="InterPro" id="IPR006680">
    <property type="entry name" value="Amidohydro-rel"/>
</dbReference>
<protein>
    <submittedName>
        <fullName evidence="3">Amidohydrolase family protein</fullName>
    </submittedName>
</protein>
<dbReference type="InterPro" id="IPR051781">
    <property type="entry name" value="Metallo-dep_Hydrolase"/>
</dbReference>
<accession>A0ABV7Z0Y8</accession>
<dbReference type="InterPro" id="IPR011059">
    <property type="entry name" value="Metal-dep_hydrolase_composite"/>
</dbReference>
<dbReference type="PANTHER" id="PTHR43135:SF3">
    <property type="entry name" value="ALPHA-D-RIBOSE 1-METHYLPHOSPHONATE 5-TRIPHOSPHATE DIPHOSPHATASE"/>
    <property type="match status" value="1"/>
</dbReference>
<evidence type="ECO:0000313" key="4">
    <source>
        <dbReference type="Proteomes" id="UP001595616"/>
    </source>
</evidence>
<keyword evidence="1" id="KW-0732">Signal</keyword>
<feature type="signal peptide" evidence="1">
    <location>
        <begin position="1"/>
        <end position="19"/>
    </location>
</feature>
<comment type="caution">
    <text evidence="3">The sequence shown here is derived from an EMBL/GenBank/DDBJ whole genome shotgun (WGS) entry which is preliminary data.</text>
</comment>
<reference evidence="4" key="1">
    <citation type="journal article" date="2019" name="Int. J. Syst. Evol. Microbiol.">
        <title>The Global Catalogue of Microorganisms (GCM) 10K type strain sequencing project: providing services to taxonomists for standard genome sequencing and annotation.</title>
        <authorList>
            <consortium name="The Broad Institute Genomics Platform"/>
            <consortium name="The Broad Institute Genome Sequencing Center for Infectious Disease"/>
            <person name="Wu L."/>
            <person name="Ma J."/>
        </authorList>
    </citation>
    <scope>NUCLEOTIDE SEQUENCE [LARGE SCALE GENOMIC DNA]</scope>
    <source>
        <strain evidence="4">CECT 7956</strain>
    </source>
</reference>
<dbReference type="EMBL" id="JBHRYQ010000001">
    <property type="protein sequence ID" value="MFC3811972.1"/>
    <property type="molecule type" value="Genomic_DNA"/>
</dbReference>
<dbReference type="SUPFAM" id="SSF51338">
    <property type="entry name" value="Composite domain of metallo-dependent hydrolases"/>
    <property type="match status" value="1"/>
</dbReference>
<gene>
    <name evidence="3" type="ORF">ACFOOI_15015</name>
</gene>
<proteinExistence type="predicted"/>
<dbReference type="PANTHER" id="PTHR43135">
    <property type="entry name" value="ALPHA-D-RIBOSE 1-METHYLPHOSPHONATE 5-TRIPHOSPHATE DIPHOSPHATASE"/>
    <property type="match status" value="1"/>
</dbReference>
<feature type="domain" description="Amidohydrolase-related" evidence="2">
    <location>
        <begin position="73"/>
        <end position="422"/>
    </location>
</feature>
<feature type="chain" id="PRO_5046438116" evidence="1">
    <location>
        <begin position="20"/>
        <end position="427"/>
    </location>
</feature>
<dbReference type="Gene3D" id="3.20.20.140">
    <property type="entry name" value="Metal-dependent hydrolases"/>
    <property type="match status" value="1"/>
</dbReference>
<dbReference type="InterPro" id="IPR057744">
    <property type="entry name" value="OTAase-like"/>
</dbReference>